<accession>A0A1B6C9D8</accession>
<dbReference type="EMBL" id="GEDC01027205">
    <property type="protein sequence ID" value="JAS10093.1"/>
    <property type="molecule type" value="Transcribed_RNA"/>
</dbReference>
<dbReference type="AlphaFoldDB" id="A0A1B6C9D8"/>
<sequence>MTKEKQTGDLTNGQKGDDGITQVNFILPPRKDKYSSDENNPSDSIKKEIKNIIETFGKNTKQELYGGNITEDLIPHSQVQNINNGKNTVNVNHKKNNTKKNEIEDV</sequence>
<evidence type="ECO:0000256" key="1">
    <source>
        <dbReference type="SAM" id="MobiDB-lite"/>
    </source>
</evidence>
<feature type="region of interest" description="Disordered" evidence="1">
    <location>
        <begin position="1"/>
        <end position="23"/>
    </location>
</feature>
<proteinExistence type="predicted"/>
<reference evidence="2" key="1">
    <citation type="submission" date="2015-12" db="EMBL/GenBank/DDBJ databases">
        <title>De novo transcriptome assembly of four potential Pierce s Disease insect vectors from Arizona vineyards.</title>
        <authorList>
            <person name="Tassone E.E."/>
        </authorList>
    </citation>
    <scope>NUCLEOTIDE SEQUENCE</scope>
</reference>
<evidence type="ECO:0000313" key="2">
    <source>
        <dbReference type="EMBL" id="JAS10093.1"/>
    </source>
</evidence>
<protein>
    <submittedName>
        <fullName evidence="2">Uncharacterized protein</fullName>
    </submittedName>
</protein>
<name>A0A1B6C9D8_9HEMI</name>
<feature type="non-terminal residue" evidence="2">
    <location>
        <position position="106"/>
    </location>
</feature>
<feature type="region of interest" description="Disordered" evidence="1">
    <location>
        <begin position="81"/>
        <end position="106"/>
    </location>
</feature>
<gene>
    <name evidence="2" type="ORF">g.5458</name>
</gene>
<feature type="compositionally biased region" description="Low complexity" evidence="1">
    <location>
        <begin position="81"/>
        <end position="91"/>
    </location>
</feature>
<organism evidence="2">
    <name type="scientific">Clastoptera arizonana</name>
    <name type="common">Arizona spittle bug</name>
    <dbReference type="NCBI Taxonomy" id="38151"/>
    <lineage>
        <taxon>Eukaryota</taxon>
        <taxon>Metazoa</taxon>
        <taxon>Ecdysozoa</taxon>
        <taxon>Arthropoda</taxon>
        <taxon>Hexapoda</taxon>
        <taxon>Insecta</taxon>
        <taxon>Pterygota</taxon>
        <taxon>Neoptera</taxon>
        <taxon>Paraneoptera</taxon>
        <taxon>Hemiptera</taxon>
        <taxon>Auchenorrhyncha</taxon>
        <taxon>Cercopoidea</taxon>
        <taxon>Clastopteridae</taxon>
        <taxon>Clastoptera</taxon>
    </lineage>
</organism>